<dbReference type="PANTHER" id="PTHR42886">
    <property type="entry name" value="RE40534P-RELATED"/>
    <property type="match status" value="1"/>
</dbReference>
<dbReference type="VEuPathDB" id="ToxoDB:BESB_049900"/>
<dbReference type="Pfam" id="PF00561">
    <property type="entry name" value="Abhydrolase_1"/>
    <property type="match status" value="1"/>
</dbReference>
<dbReference type="InterPro" id="IPR029058">
    <property type="entry name" value="AB_hydrolase_fold"/>
</dbReference>
<dbReference type="InterPro" id="IPR000073">
    <property type="entry name" value="AB_hydrolase_1"/>
</dbReference>
<dbReference type="Gene3D" id="3.40.50.1820">
    <property type="entry name" value="alpha/beta hydrolase"/>
    <property type="match status" value="1"/>
</dbReference>
<comment type="caution">
    <text evidence="2">The sequence shown here is derived from an EMBL/GenBank/DDBJ whole genome shotgun (WGS) entry which is preliminary data.</text>
</comment>
<dbReference type="AlphaFoldDB" id="A0A2A9ME58"/>
<name>A0A2A9ME58_BESBE</name>
<reference evidence="2 3" key="1">
    <citation type="submission" date="2017-09" db="EMBL/GenBank/DDBJ databases">
        <title>Genome sequencing of Besnoitia besnoiti strain Bb-Ger1.</title>
        <authorList>
            <person name="Schares G."/>
            <person name="Venepally P."/>
            <person name="Lorenzi H.A."/>
        </authorList>
    </citation>
    <scope>NUCLEOTIDE SEQUENCE [LARGE SCALE GENOMIC DNA]</scope>
    <source>
        <strain evidence="2 3">Bb-Ger1</strain>
    </source>
</reference>
<accession>A0A2A9ME58</accession>
<dbReference type="GeneID" id="40309920"/>
<gene>
    <name evidence="2" type="ORF">BESB_049900</name>
</gene>
<feature type="domain" description="AB hydrolase-1" evidence="1">
    <location>
        <begin position="44"/>
        <end position="279"/>
    </location>
</feature>
<dbReference type="RefSeq" id="XP_029220807.1">
    <property type="nucleotide sequence ID" value="XM_029363441.1"/>
</dbReference>
<dbReference type="SUPFAM" id="SSF53474">
    <property type="entry name" value="alpha/beta-Hydrolases"/>
    <property type="match status" value="1"/>
</dbReference>
<organism evidence="2 3">
    <name type="scientific">Besnoitia besnoiti</name>
    <name type="common">Apicomplexan protozoan</name>
    <dbReference type="NCBI Taxonomy" id="94643"/>
    <lineage>
        <taxon>Eukaryota</taxon>
        <taxon>Sar</taxon>
        <taxon>Alveolata</taxon>
        <taxon>Apicomplexa</taxon>
        <taxon>Conoidasida</taxon>
        <taxon>Coccidia</taxon>
        <taxon>Eucoccidiorida</taxon>
        <taxon>Eimeriorina</taxon>
        <taxon>Sarcocystidae</taxon>
        <taxon>Besnoitia</taxon>
    </lineage>
</organism>
<proteinExistence type="predicted"/>
<dbReference type="GO" id="GO:0016787">
    <property type="term" value="F:hydrolase activity"/>
    <property type="evidence" value="ECO:0007669"/>
    <property type="project" value="UniProtKB-KW"/>
</dbReference>
<sequence>MPQTTAPDWHFANEKGRFHVTSFQGHKLACVVDIKYPSCNKVAILCPGLYANKCHALLSTIAEGLPVNSIRFDFHGNGESEGDNDWSFGGYVDEAKDDLHAVVEACASYNLDVVCLIGHSRSATTVLLHAAIFDDVPLIVSLAGRYDMRQGLEKHLSGEKFRAFSVLTAGTGMGKHADVLTATLENDKDVLKKQGSEVDEGVEFVSPDGRKRVITRKCVLNRLTLDLRKYFSQIKNTKKILIIHGSEDHTVPCEDATQMANALPQKKTNVVIIEKASHSLTDTQAIKAQVVQQIENFIAENGYSCKKE</sequence>
<protein>
    <submittedName>
        <fullName evidence="2">Hydrolase, alpha/beta fold family protein</fullName>
    </submittedName>
</protein>
<keyword evidence="3" id="KW-1185">Reference proteome</keyword>
<dbReference type="OrthoDB" id="336047at2759"/>
<evidence type="ECO:0000313" key="3">
    <source>
        <dbReference type="Proteomes" id="UP000224006"/>
    </source>
</evidence>
<dbReference type="EMBL" id="NWUJ01000003">
    <property type="protein sequence ID" value="PFH36798.1"/>
    <property type="molecule type" value="Genomic_DNA"/>
</dbReference>
<dbReference type="Proteomes" id="UP000224006">
    <property type="component" value="Chromosome III"/>
</dbReference>
<dbReference type="PANTHER" id="PTHR42886:SF53">
    <property type="entry name" value="ALPHA_BETA-HYDROLASES SUPERFAMILY PROTEIN"/>
    <property type="match status" value="1"/>
</dbReference>
<evidence type="ECO:0000259" key="1">
    <source>
        <dbReference type="Pfam" id="PF00561"/>
    </source>
</evidence>
<evidence type="ECO:0000313" key="2">
    <source>
        <dbReference type="EMBL" id="PFH36798.1"/>
    </source>
</evidence>
<dbReference type="STRING" id="94643.A0A2A9ME58"/>
<dbReference type="KEGG" id="bbes:BESB_049900"/>
<keyword evidence="2" id="KW-0378">Hydrolase</keyword>